<dbReference type="EMBL" id="JALHLF010000084">
    <property type="protein sequence ID" value="MCJ2184227.1"/>
    <property type="molecule type" value="Genomic_DNA"/>
</dbReference>
<gene>
    <name evidence="1" type="ORF">MTR62_16225</name>
</gene>
<accession>A0ABT0BGN1</accession>
<dbReference type="RefSeq" id="WP_244022845.1">
    <property type="nucleotide sequence ID" value="NZ_JALHLF010000084.1"/>
</dbReference>
<name>A0ABT0BGN1_9SPHN</name>
<sequence length="64" mass="7051">MSRARIAASTAPAFDALAARLLERAQRQASALAETRAEIRKASARDADAPWRRADLLWPQFTKG</sequence>
<keyword evidence="2" id="KW-1185">Reference proteome</keyword>
<protein>
    <submittedName>
        <fullName evidence="1">Uncharacterized protein</fullName>
    </submittedName>
</protein>
<dbReference type="Proteomes" id="UP001162881">
    <property type="component" value="Unassembled WGS sequence"/>
</dbReference>
<evidence type="ECO:0000313" key="1">
    <source>
        <dbReference type="EMBL" id="MCJ2184227.1"/>
    </source>
</evidence>
<proteinExistence type="predicted"/>
<organism evidence="1 2">
    <name type="scientific">Novosphingobium organovorum</name>
    <dbReference type="NCBI Taxonomy" id="2930092"/>
    <lineage>
        <taxon>Bacteria</taxon>
        <taxon>Pseudomonadati</taxon>
        <taxon>Pseudomonadota</taxon>
        <taxon>Alphaproteobacteria</taxon>
        <taxon>Sphingomonadales</taxon>
        <taxon>Sphingomonadaceae</taxon>
        <taxon>Novosphingobium</taxon>
    </lineage>
</organism>
<reference evidence="1" key="1">
    <citation type="submission" date="2022-03" db="EMBL/GenBank/DDBJ databases">
        <title>Identification of a novel bacterium isolated from mangrove sediments.</title>
        <authorList>
            <person name="Pan X."/>
        </authorList>
    </citation>
    <scope>NUCLEOTIDE SEQUENCE</scope>
    <source>
        <strain evidence="1">B1949</strain>
    </source>
</reference>
<comment type="caution">
    <text evidence="1">The sequence shown here is derived from an EMBL/GenBank/DDBJ whole genome shotgun (WGS) entry which is preliminary data.</text>
</comment>
<evidence type="ECO:0000313" key="2">
    <source>
        <dbReference type="Proteomes" id="UP001162881"/>
    </source>
</evidence>